<evidence type="ECO:0000313" key="3">
    <source>
        <dbReference type="Proteomes" id="UP000765509"/>
    </source>
</evidence>
<gene>
    <name evidence="2" type="ORF">O181_055369</name>
</gene>
<keyword evidence="3" id="KW-1185">Reference proteome</keyword>
<feature type="compositionally biased region" description="Polar residues" evidence="1">
    <location>
        <begin position="371"/>
        <end position="385"/>
    </location>
</feature>
<comment type="caution">
    <text evidence="2">The sequence shown here is derived from an EMBL/GenBank/DDBJ whole genome shotgun (WGS) entry which is preliminary data.</text>
</comment>
<feature type="region of interest" description="Disordered" evidence="1">
    <location>
        <begin position="342"/>
        <end position="385"/>
    </location>
</feature>
<sequence length="385" mass="42755">MAPPKRPSIQILRMASHHLENENCQLKLSASNLHQSSSALPLGLSRHSKSTKKPTFQVYCDPSPIDSMSMSSQNGSSTCDSNFIFSSSGSLQTVVNNKENQVPELEDKLLSQTRHHSRNSNRINVLEEKSCINSGVNCVEKWNSKIPFAPCSPESLKSTRGHFYQPKGKNGSRVDYESNPMDKLASTIFLPELEIENTMSIDYSAKQSSSHTVIWEVNTLVAKLEALETCDQTDIIEIFDPLPTDATCPGAPKLPATFTMPFFDAGDSDEAEERFTFKSPSPHQMSPLAEVTEAYTGLQGGWSPSFETLSPMLDDSPLFPIISNDLDSISIQLDIHYPKAQDKKLKSSKKLETETKRDLSAPRPKRRREVVSSQTESSTKALLRI</sequence>
<protein>
    <submittedName>
        <fullName evidence="2">Uncharacterized protein</fullName>
    </submittedName>
</protein>
<dbReference type="Proteomes" id="UP000765509">
    <property type="component" value="Unassembled WGS sequence"/>
</dbReference>
<dbReference type="EMBL" id="AVOT02024758">
    <property type="protein sequence ID" value="MBW0515654.1"/>
    <property type="molecule type" value="Genomic_DNA"/>
</dbReference>
<dbReference type="OrthoDB" id="2503033at2759"/>
<reference evidence="2" key="1">
    <citation type="submission" date="2021-03" db="EMBL/GenBank/DDBJ databases">
        <title>Draft genome sequence of rust myrtle Austropuccinia psidii MF-1, a brazilian biotype.</title>
        <authorList>
            <person name="Quecine M.C."/>
            <person name="Pachon D.M.R."/>
            <person name="Bonatelli M.L."/>
            <person name="Correr F.H."/>
            <person name="Franceschini L.M."/>
            <person name="Leite T.F."/>
            <person name="Margarido G.R.A."/>
            <person name="Almeida C.A."/>
            <person name="Ferrarezi J.A."/>
            <person name="Labate C.A."/>
        </authorList>
    </citation>
    <scope>NUCLEOTIDE SEQUENCE</scope>
    <source>
        <strain evidence="2">MF-1</strain>
    </source>
</reference>
<proteinExistence type="predicted"/>
<accession>A0A9Q3E6C1</accession>
<name>A0A9Q3E6C1_9BASI</name>
<feature type="compositionally biased region" description="Basic and acidic residues" evidence="1">
    <location>
        <begin position="342"/>
        <end position="360"/>
    </location>
</feature>
<evidence type="ECO:0000256" key="1">
    <source>
        <dbReference type="SAM" id="MobiDB-lite"/>
    </source>
</evidence>
<organism evidence="2 3">
    <name type="scientific">Austropuccinia psidii MF-1</name>
    <dbReference type="NCBI Taxonomy" id="1389203"/>
    <lineage>
        <taxon>Eukaryota</taxon>
        <taxon>Fungi</taxon>
        <taxon>Dikarya</taxon>
        <taxon>Basidiomycota</taxon>
        <taxon>Pucciniomycotina</taxon>
        <taxon>Pucciniomycetes</taxon>
        <taxon>Pucciniales</taxon>
        <taxon>Sphaerophragmiaceae</taxon>
        <taxon>Austropuccinia</taxon>
    </lineage>
</organism>
<dbReference type="AlphaFoldDB" id="A0A9Q3E6C1"/>
<evidence type="ECO:0000313" key="2">
    <source>
        <dbReference type="EMBL" id="MBW0515654.1"/>
    </source>
</evidence>